<feature type="region of interest" description="Disordered" evidence="1">
    <location>
        <begin position="1260"/>
        <end position="1308"/>
    </location>
</feature>
<feature type="compositionally biased region" description="Basic and acidic residues" evidence="1">
    <location>
        <begin position="2500"/>
        <end position="2512"/>
    </location>
</feature>
<feature type="domain" description="Ricin B lectin" evidence="2">
    <location>
        <begin position="378"/>
        <end position="510"/>
    </location>
</feature>
<dbReference type="GO" id="GO:1902412">
    <property type="term" value="P:regulation of mitotic cytokinesis"/>
    <property type="evidence" value="ECO:0007669"/>
    <property type="project" value="InterPro"/>
</dbReference>
<feature type="region of interest" description="Disordered" evidence="1">
    <location>
        <begin position="2493"/>
        <end position="2512"/>
    </location>
</feature>
<dbReference type="InterPro" id="IPR000772">
    <property type="entry name" value="Ricin_B_lectin"/>
</dbReference>
<dbReference type="PANTHER" id="PTHR46302:SF3">
    <property type="entry name" value="DOUBLECORTIN DOMAIN-CONTAINING PROTEIN 1"/>
    <property type="match status" value="1"/>
</dbReference>
<feature type="domain" description="Ricin B lectin" evidence="2">
    <location>
        <begin position="11"/>
        <end position="153"/>
    </location>
</feature>
<evidence type="ECO:0000313" key="3">
    <source>
        <dbReference type="EMBL" id="ORE21738.1"/>
    </source>
</evidence>
<feature type="domain" description="Ricin B lectin" evidence="2">
    <location>
        <begin position="710"/>
        <end position="831"/>
    </location>
</feature>
<organism evidence="3 4">
    <name type="scientific">Rhizopus microsporus</name>
    <dbReference type="NCBI Taxonomy" id="58291"/>
    <lineage>
        <taxon>Eukaryota</taxon>
        <taxon>Fungi</taxon>
        <taxon>Fungi incertae sedis</taxon>
        <taxon>Mucoromycota</taxon>
        <taxon>Mucoromycotina</taxon>
        <taxon>Mucoromycetes</taxon>
        <taxon>Mucorales</taxon>
        <taxon>Mucorineae</taxon>
        <taxon>Rhizopodaceae</taxon>
        <taxon>Rhizopus</taxon>
    </lineage>
</organism>
<feature type="compositionally biased region" description="Acidic residues" evidence="1">
    <location>
        <begin position="1263"/>
        <end position="1294"/>
    </location>
</feature>
<dbReference type="Proteomes" id="UP000242381">
    <property type="component" value="Unassembled WGS sequence"/>
</dbReference>
<evidence type="ECO:0000256" key="1">
    <source>
        <dbReference type="SAM" id="MobiDB-lite"/>
    </source>
</evidence>
<evidence type="ECO:0000313" key="4">
    <source>
        <dbReference type="Proteomes" id="UP000242381"/>
    </source>
</evidence>
<feature type="region of interest" description="Disordered" evidence="1">
    <location>
        <begin position="1364"/>
        <end position="1407"/>
    </location>
</feature>
<dbReference type="InterPro" id="IPR043188">
    <property type="entry name" value="DCDC1"/>
</dbReference>
<reference evidence="3 4" key="1">
    <citation type="journal article" date="2016" name="Proc. Natl. Acad. Sci. U.S.A.">
        <title>Lipid metabolic changes in an early divergent fungus govern the establishment of a mutualistic symbiosis with endobacteria.</title>
        <authorList>
            <person name="Lastovetsky O.A."/>
            <person name="Gaspar M.L."/>
            <person name="Mondo S.J."/>
            <person name="LaButti K.M."/>
            <person name="Sandor L."/>
            <person name="Grigoriev I.V."/>
            <person name="Henry S.A."/>
            <person name="Pawlowska T.E."/>
        </authorList>
    </citation>
    <scope>NUCLEOTIDE SEQUENCE [LARGE SCALE GENOMIC DNA]</scope>
    <source>
        <strain evidence="3 4">ATCC 11559</strain>
    </source>
</reference>
<sequence length="2711" mass="305416">MFDKSEKFPDGWFFIKNHSNGYVLMVDNESQEVGSPIVLSSLRTKDYSAQLWRYDPSGYLVNKKSGQVMDVAKGNAKAGVDIVQQIQSKDVKEENNYQKFGLSPHGHIYLINKSNLVLGIKESFFARREGLHVHLQLIDKRHLDKKEQRWDFVLPVIKEKTEPVKRSISTFSNTSNSKLSAVAQIKEDDARSVRSSTGSVTSIDQDEANRVPTGSFPDTPFFLKSDASGFYISTETATSTKAGSQLTIESLRKKAYESQLWTYEPATYRIVNKMTKLVLGIENNAIKDGSDICQVTSSPAQDKTQAWTLSAEGEITLKSDPSFVIGFKESWFGNREGAHLHLQKKNGGHQNQKFTVVLPVFKKSETVKVEQKGVFPEGWFFVKSQAHGLVLTVLETGVIAAEVEATKLDTSNYARQLWKFDNGYLVNKASEMVLDIRGGSITSGATICQYTKKTEDAENQKWGLTVEGSIHPESNKSLVLTVKEDETVRSSLYLAERKTCDNKGQCWNFVLPVFKKKQVTTTVKQSFKTAAYPSGWFFIRSHVKGSTTESPYVLTATEKSIELTLLDRENWQSQLWSYSNGQLINYATDLMIDVNSFSAGSELVQSSKASEREWIMTMEGYLLHSFNDQKFVLGAELIGNNKYRLIITTHKQTQDFRWGFLVPKFGYRSGYQILIQWSIHILREYRKTITTTTTVNTTAVDHPIAEWPQGEFFIRGSDGYALAPEKSESGALVVMKKLEIENADIFKWTYRDGYLIHVISRLVLRIQDKLVEGAKLSLTKETEGDEHQHWILKTNGSIVSKKDQKYGLNLVQVNGVWTILISTTYYAWKLLYGKYETRYSETEKREVSYLVGFQRIVLTLWVTRKHDGERKLVTRTIGVFPKGWMFIRSKCDVNLFITVSDKKKGAKLILHKLDTKEFTRQLWRYRDDGCLVNMETDYVIDIAGGKLTHNANIIQWSPKFLRSSRKNQVWGLSVEGHIHTQSNPDLVLASVGDHAKEGAVLKLVKRGNSSLDYQQWTFAYPLFKSTKYTTYASQQAHRHSLVLEKVGDTTSIDVSKDERYERITKRVVTRRWAVFPTEKFFIRMSHGDKKLALTVEYVESLSYKYRIVIRTLNFKSYKWQLWSYQDGYLVNEQTGLALDAQLSEDVSIEGAQPQIYLKEKSSNEGQFWDLGVNGEIHLRSNERLTIGVAKSEDASVEGAIVGLRKIRLVRSETDNKQVTTLKSDEWLRWSFSKPVFGTRTVTTESGEALEIERCEEQAAVVQEQDEELHDEEEEDEEEEEEVEETEEHADESEYEIQTPIQTPSSSSKTSTAAGVAIVGAGVVAGAAAAVTEAIKSETVPSKESNTVTTTTTEKVDDATVVKVEKTVTQVPQPSSKPNSRPGSRHGSRSNSPSGKSNRSERLTRKDSFQLEENYVPTGFEKVVRYKNHHGNFPSGYFFIKSSLHGFVLDLVEDAYDGVYVVLTRMKTTDFASQLWSYDNGFLINLKGRHLVLDASTATLLAAGERLHLSTRNSPDEGYDDQAWEFSHEGLIHLKSKRSIVLSLKELKRSDKHVQIDVYCQEVKPLVKKQARPEQHWEVLVPSLIPVKQGESGVKIVESGKIESITSSASAVVCYKWIKETYLHKVTAENQWPGTEGWFFIRFGSKNHFLASGETAQSEVGLYEITEKSDYKRFLWTYVDGYLINYKYMLRLILSTSRRWVLSNAHSTLSQKFYISSNGLLSIRISRTIYYIRFIIVNGVYKLDVTSDSSVKETQGLEFHIPVVSDAEYQKNLVYTYSTACTWIRKQKSDWALLTTSTSTRRALFPVNTWFFVKVSGAEDLVLAVNGDESKSQLVLKKLDFKAFKSQLWTFNDGHLINYGNKFVIDVEGTVDVLSKVIISPESAISTQKWILTTEGHIELDSHDYYVLGTEEIKEGSSIVLGSSKTSSKVKSIQWKFSTPVFGKRTVTTSTESTATTTSKPTETPDTLDITKAIEQGAVIESVEEVATVNKPNLALTRKSTKTSVDTYRETRVIIRWWRIIFIRRISTCRTQKEYLQVLDEYRQLLHNRFIQYLTIYRTSVSGSELRAIEEFVNETQDTLEKEVFTKTITYLNGLKEDDVVSTKEFDVVSVVSQSCSTIEKKLDTILDSKKETTVEKTADVEVVEQQSETETVDRVVITIETIHIIIRRWVRILYRRIDEASKKGAKPEEIQKLIESSKQELNTEITKLETSAKDTVSKSPYVSSGYKKQLEQSISTVVESSKNELDRFVSNVDVQQVNSYTEDNWRKITETFEDSLTTKVQECKNSVEEYETVTDVEEQHETVDEKEVESTKMDVVTAVAETKAYLTSWFSTFLRDVTWSVDQSVEDTITVVDAAKLEAVSKIDETISLISMLSGRLTYLTWIERRRLITYLITVKTYLLTNIDQFKTEISTADKETTLKICHLTFGEDQQKDVLKNIDCIVEKVSFKTTTTDTVSEEEVVITNVEAIHKDTQPTTTDVTESKILKSVEADHSTITTEVSRQEEQEKAPAKTEKKDSIVKDIAVGASIGVAAGVATGIITGISETGHKATDVEVVKSETEVVKEAEKVSESTTTIDTNTTKAVTAVTAGKVLGTLTGEIEKTSGATEVEVVATETVKTTEGEITKVESGAIAVDTAEDKSKLVSSGVVSGAVTEAIINDKDTITTVGTIIKDTDSVTVEVVAGDKKTETVVDTTAVTDKVKDTVTAGVIAG</sequence>
<evidence type="ECO:0000259" key="2">
    <source>
        <dbReference type="SMART" id="SM00458"/>
    </source>
</evidence>
<dbReference type="EMBL" id="KV921275">
    <property type="protein sequence ID" value="ORE21738.1"/>
    <property type="molecule type" value="Genomic_DNA"/>
</dbReference>
<dbReference type="SUPFAM" id="SSF50370">
    <property type="entry name" value="Ricin B-like lectins"/>
    <property type="match status" value="8"/>
</dbReference>
<dbReference type="Gene3D" id="2.80.10.50">
    <property type="match status" value="7"/>
</dbReference>
<dbReference type="CDD" id="cd23454">
    <property type="entry name" value="beta-trefoil_Ricin_GllA-1"/>
    <property type="match status" value="4"/>
</dbReference>
<feature type="domain" description="Ricin B lectin" evidence="2">
    <location>
        <begin position="219"/>
        <end position="357"/>
    </location>
</feature>
<dbReference type="GO" id="GO:0008017">
    <property type="term" value="F:microtubule binding"/>
    <property type="evidence" value="ECO:0007669"/>
    <property type="project" value="InterPro"/>
</dbReference>
<gene>
    <name evidence="3" type="ORF">BCV71DRAFT_38664</name>
</gene>
<feature type="compositionally biased region" description="Low complexity" evidence="1">
    <location>
        <begin position="1295"/>
        <end position="1308"/>
    </location>
</feature>
<dbReference type="PANTHER" id="PTHR46302">
    <property type="entry name" value="DOUBLECORTIN DOMAIN-CONTAINING PROTEIN 1"/>
    <property type="match status" value="1"/>
</dbReference>
<dbReference type="PROSITE" id="PS50231">
    <property type="entry name" value="RICIN_B_LECTIN"/>
    <property type="match status" value="7"/>
</dbReference>
<dbReference type="InterPro" id="IPR035992">
    <property type="entry name" value="Ricin_B-like_lectins"/>
</dbReference>
<dbReference type="Pfam" id="PF14200">
    <property type="entry name" value="RicinB_lectin_2"/>
    <property type="match status" value="1"/>
</dbReference>
<dbReference type="GO" id="GO:0030496">
    <property type="term" value="C:midbody"/>
    <property type="evidence" value="ECO:0007669"/>
    <property type="project" value="TreeGrafter"/>
</dbReference>
<feature type="compositionally biased region" description="Polar residues" evidence="1">
    <location>
        <begin position="1369"/>
        <end position="1381"/>
    </location>
</feature>
<proteinExistence type="predicted"/>
<feature type="domain" description="Ricin B lectin" evidence="2">
    <location>
        <begin position="883"/>
        <end position="1019"/>
    </location>
</feature>
<dbReference type="VEuPathDB" id="FungiDB:BCV72DRAFT_309889"/>
<feature type="non-terminal residue" evidence="3">
    <location>
        <position position="2711"/>
    </location>
</feature>
<feature type="compositionally biased region" description="Basic and acidic residues" evidence="1">
    <location>
        <begin position="1397"/>
        <end position="1407"/>
    </location>
</feature>
<dbReference type="SMART" id="SM00458">
    <property type="entry name" value="RICIN"/>
    <property type="match status" value="5"/>
</dbReference>
<accession>A0A1X0SC80</accession>
<protein>
    <recommendedName>
        <fullName evidence="2">Ricin B lectin domain-containing protein</fullName>
    </recommendedName>
</protein>
<name>A0A1X0SC80_RHIZD</name>